<comment type="caution">
    <text evidence="2">The sequence shown here is derived from an EMBL/GenBank/DDBJ whole genome shotgun (WGS) entry which is preliminary data.</text>
</comment>
<gene>
    <name evidence="2" type="ORF">CWS31_003615</name>
</gene>
<keyword evidence="3" id="KW-1185">Reference proteome</keyword>
<keyword evidence="1" id="KW-0812">Transmembrane</keyword>
<evidence type="ECO:0000313" key="2">
    <source>
        <dbReference type="EMBL" id="TYK66882.1"/>
    </source>
</evidence>
<name>A0ABY3N0W1_9GAMM</name>
<dbReference type="EMBL" id="PJAI02000002">
    <property type="protein sequence ID" value="TYK66882.1"/>
    <property type="molecule type" value="Genomic_DNA"/>
</dbReference>
<protein>
    <submittedName>
        <fullName evidence="2">Uncharacterized protein</fullName>
    </submittedName>
</protein>
<dbReference type="Proteomes" id="UP000815846">
    <property type="component" value="Unassembled WGS sequence"/>
</dbReference>
<proteinExistence type="predicted"/>
<accession>A0ABY3N0W1</accession>
<keyword evidence="1" id="KW-1133">Transmembrane helix</keyword>
<reference evidence="2 3" key="1">
    <citation type="submission" date="2019-08" db="EMBL/GenBank/DDBJ databases">
        <title>Microbe sample from Colwellia echini.</title>
        <authorList>
            <person name="Christiansen L."/>
            <person name="Pathiraja D."/>
            <person name="Schultz-Johansen M."/>
            <person name="Choi I.-G."/>
            <person name="Stougaard P."/>
        </authorList>
    </citation>
    <scope>NUCLEOTIDE SEQUENCE [LARGE SCALE GENOMIC DNA]</scope>
    <source>
        <strain evidence="2 3">A3</strain>
    </source>
</reference>
<feature type="transmembrane region" description="Helical" evidence="1">
    <location>
        <begin position="60"/>
        <end position="80"/>
    </location>
</feature>
<dbReference type="RefSeq" id="WP_101344458.1">
    <property type="nucleotide sequence ID" value="NZ_PJAI02000002.1"/>
</dbReference>
<organism evidence="2 3">
    <name type="scientific">Colwellia echini</name>
    <dbReference type="NCBI Taxonomy" id="1982103"/>
    <lineage>
        <taxon>Bacteria</taxon>
        <taxon>Pseudomonadati</taxon>
        <taxon>Pseudomonadota</taxon>
        <taxon>Gammaproteobacteria</taxon>
        <taxon>Alteromonadales</taxon>
        <taxon>Colwelliaceae</taxon>
        <taxon>Colwellia</taxon>
    </lineage>
</organism>
<evidence type="ECO:0000256" key="1">
    <source>
        <dbReference type="SAM" id="Phobius"/>
    </source>
</evidence>
<evidence type="ECO:0000313" key="3">
    <source>
        <dbReference type="Proteomes" id="UP000815846"/>
    </source>
</evidence>
<sequence>MNKTALPTLIGAFTSLLAIWVLHTLLMVNDCVDQGGKFEHSTGKCLLENGQIYDSGIAEYALALYFVVGFSVSFFVAKLVRKLLNIRR</sequence>
<keyword evidence="1" id="KW-0472">Membrane</keyword>